<reference evidence="2 3" key="1">
    <citation type="submission" date="2019-07" db="EMBL/GenBank/DDBJ databases">
        <title>Whole genome shotgun sequence of Deinococcus cellulosilyticus NBRC 106333.</title>
        <authorList>
            <person name="Hosoyama A."/>
            <person name="Uohara A."/>
            <person name="Ohji S."/>
            <person name="Ichikawa N."/>
        </authorList>
    </citation>
    <scope>NUCLEOTIDE SEQUENCE [LARGE SCALE GENOMIC DNA]</scope>
    <source>
        <strain evidence="2 3">NBRC 106333</strain>
    </source>
</reference>
<dbReference type="AlphaFoldDB" id="A0A511N7E9"/>
<feature type="domain" description="Methyltransferase" evidence="1">
    <location>
        <begin position="33"/>
        <end position="108"/>
    </location>
</feature>
<dbReference type="OrthoDB" id="9800454at2"/>
<dbReference type="Gene3D" id="3.40.50.150">
    <property type="entry name" value="Vaccinia Virus protein VP39"/>
    <property type="match status" value="1"/>
</dbReference>
<evidence type="ECO:0000259" key="1">
    <source>
        <dbReference type="Pfam" id="PF13649"/>
    </source>
</evidence>
<dbReference type="Proteomes" id="UP000321306">
    <property type="component" value="Unassembled WGS sequence"/>
</dbReference>
<dbReference type="RefSeq" id="WP_146887447.1">
    <property type="nucleotide sequence ID" value="NZ_BJXB01000020.1"/>
</dbReference>
<evidence type="ECO:0000313" key="3">
    <source>
        <dbReference type="Proteomes" id="UP000321306"/>
    </source>
</evidence>
<name>A0A511N7E9_DEIC1</name>
<protein>
    <recommendedName>
        <fullName evidence="1">Methyltransferase domain-containing protein</fullName>
    </recommendedName>
</protein>
<evidence type="ECO:0000313" key="2">
    <source>
        <dbReference type="EMBL" id="GEM48398.1"/>
    </source>
</evidence>
<sequence>MNGNILEEYNAAMQQGLMDKLYFLDYCNEVHNIVDFGAADGSLIELLYNRFGNTKRYFAVDNSLEMLDILHNRFQGNPCVRVVGDMQDLPSIFGTDKTAVILSSVLHEIYSYGTDLRQFEKIIFGGGFSECPEYIFIRDMSLSRTANRPIDINDLLRLRTKANPSTLQEYTDFWGEIHSDRDMLHYLLKYRYEDNFDRENRENYFSLPYERLLEVVGNKYYFVHHEHYVLPYLRNVIYRDFGITVRDNTHVKLILRRKQ</sequence>
<dbReference type="SUPFAM" id="SSF53335">
    <property type="entry name" value="S-adenosyl-L-methionine-dependent methyltransferases"/>
    <property type="match status" value="1"/>
</dbReference>
<dbReference type="InterPro" id="IPR029063">
    <property type="entry name" value="SAM-dependent_MTases_sf"/>
</dbReference>
<organism evidence="2 3">
    <name type="scientific">Deinococcus cellulosilyticus (strain DSM 18568 / NBRC 106333 / KACC 11606 / 5516J-15)</name>
    <dbReference type="NCBI Taxonomy" id="1223518"/>
    <lineage>
        <taxon>Bacteria</taxon>
        <taxon>Thermotogati</taxon>
        <taxon>Deinococcota</taxon>
        <taxon>Deinococci</taxon>
        <taxon>Deinococcales</taxon>
        <taxon>Deinococcaceae</taxon>
        <taxon>Deinococcus</taxon>
    </lineage>
</organism>
<dbReference type="EMBL" id="BJXB01000020">
    <property type="protein sequence ID" value="GEM48398.1"/>
    <property type="molecule type" value="Genomic_DNA"/>
</dbReference>
<comment type="caution">
    <text evidence="2">The sequence shown here is derived from an EMBL/GenBank/DDBJ whole genome shotgun (WGS) entry which is preliminary data.</text>
</comment>
<gene>
    <name evidence="2" type="ORF">DC3_40330</name>
</gene>
<dbReference type="InterPro" id="IPR041698">
    <property type="entry name" value="Methyltransf_25"/>
</dbReference>
<accession>A0A511N7E9</accession>
<proteinExistence type="predicted"/>
<keyword evidence="3" id="KW-1185">Reference proteome</keyword>
<dbReference type="Pfam" id="PF13649">
    <property type="entry name" value="Methyltransf_25"/>
    <property type="match status" value="1"/>
</dbReference>